<organism evidence="1 2">
    <name type="scientific">Spongiactinospora rosea</name>
    <dbReference type="NCBI Taxonomy" id="2248750"/>
    <lineage>
        <taxon>Bacteria</taxon>
        <taxon>Bacillati</taxon>
        <taxon>Actinomycetota</taxon>
        <taxon>Actinomycetes</taxon>
        <taxon>Streptosporangiales</taxon>
        <taxon>Streptosporangiaceae</taxon>
        <taxon>Spongiactinospora</taxon>
    </lineage>
</organism>
<dbReference type="Proteomes" id="UP000253303">
    <property type="component" value="Unassembled WGS sequence"/>
</dbReference>
<comment type="caution">
    <text evidence="1">The sequence shown here is derived from an EMBL/GenBank/DDBJ whole genome shotgun (WGS) entry which is preliminary data.</text>
</comment>
<dbReference type="RefSeq" id="WP_113978912.1">
    <property type="nucleotide sequence ID" value="NZ_QMEY01000001.1"/>
</dbReference>
<evidence type="ECO:0008006" key="3">
    <source>
        <dbReference type="Google" id="ProtNLM"/>
    </source>
</evidence>
<reference evidence="1 2" key="1">
    <citation type="submission" date="2018-06" db="EMBL/GenBank/DDBJ databases">
        <title>Sphaerisporangium craniellae sp. nov., isolated from a marine sponge in the South China Sea.</title>
        <authorList>
            <person name="Li L."/>
        </authorList>
    </citation>
    <scope>NUCLEOTIDE SEQUENCE [LARGE SCALE GENOMIC DNA]</scope>
    <source>
        <strain evidence="1 2">LHW63015</strain>
    </source>
</reference>
<dbReference type="AlphaFoldDB" id="A0A366M7M4"/>
<proteinExistence type="predicted"/>
<sequence>MAEQPLLLVDVDGVLNPTGRQRGDFRTYDCVTSGTLYKVRLNRTHGTWLLTLAQNTGAALIWATTWEDAANDWIGPPLGLPTLPVIPMPPSAPPARGRGFGEMFKTPYVADYVAGRPFVWFDDAVSEADEEYLRHRSDVGEFLLVQVSAERGLTRDDVDRAGAWLGDRPRERRGSG</sequence>
<name>A0A366M7M4_9ACTN</name>
<evidence type="ECO:0000313" key="1">
    <source>
        <dbReference type="EMBL" id="RBQ21833.1"/>
    </source>
</evidence>
<dbReference type="EMBL" id="QMEY01000001">
    <property type="protein sequence ID" value="RBQ21833.1"/>
    <property type="molecule type" value="Genomic_DNA"/>
</dbReference>
<keyword evidence="2" id="KW-1185">Reference proteome</keyword>
<evidence type="ECO:0000313" key="2">
    <source>
        <dbReference type="Proteomes" id="UP000253303"/>
    </source>
</evidence>
<dbReference type="OrthoDB" id="5124141at2"/>
<gene>
    <name evidence="1" type="ORF">DP939_03900</name>
</gene>
<accession>A0A366M7M4</accession>
<dbReference type="Pfam" id="PF18143">
    <property type="entry name" value="HAD_SAK_2"/>
    <property type="match status" value="1"/>
</dbReference>
<protein>
    <recommendedName>
        <fullName evidence="3">Secreted protein</fullName>
    </recommendedName>
</protein>